<accession>A0A3B5KHD7</accession>
<dbReference type="InterPro" id="IPR000315">
    <property type="entry name" value="Znf_B-box"/>
</dbReference>
<dbReference type="InterPro" id="IPR006574">
    <property type="entry name" value="PRY"/>
</dbReference>
<dbReference type="Gene3D" id="3.30.40.10">
    <property type="entry name" value="Zinc/RING finger domain, C3HC4 (zinc finger)"/>
    <property type="match status" value="1"/>
</dbReference>
<dbReference type="Pfam" id="PF13765">
    <property type="entry name" value="PRY"/>
    <property type="match status" value="1"/>
</dbReference>
<feature type="domain" description="RING-type" evidence="8">
    <location>
        <begin position="15"/>
        <end position="58"/>
    </location>
</feature>
<proteinExistence type="predicted"/>
<dbReference type="CDD" id="cd19769">
    <property type="entry name" value="Bbox2_TRIM16-like"/>
    <property type="match status" value="1"/>
</dbReference>
<keyword evidence="3 6" id="KW-0863">Zinc-finger</keyword>
<dbReference type="PROSITE" id="PS00518">
    <property type="entry name" value="ZF_RING_1"/>
    <property type="match status" value="1"/>
</dbReference>
<protein>
    <submittedName>
        <fullName evidence="11">Tripartite motif-containing protein 16-like</fullName>
    </submittedName>
</protein>
<reference evidence="11 12" key="1">
    <citation type="journal article" date="2011" name="Genome Biol. Evol.">
        <title>Integration of the genetic map and genome assembly of fugu facilitates insights into distinct features of genome evolution in teleosts and mammals.</title>
        <authorList>
            <person name="Kai W."/>
            <person name="Kikuchi K."/>
            <person name="Tohari S."/>
            <person name="Chew A.K."/>
            <person name="Tay A."/>
            <person name="Fujiwara A."/>
            <person name="Hosoya S."/>
            <person name="Suetake H."/>
            <person name="Naruse K."/>
            <person name="Brenner S."/>
            <person name="Suzuki Y."/>
            <person name="Venkatesh B."/>
        </authorList>
    </citation>
    <scope>NUCLEOTIDE SEQUENCE [LARGE SCALE GENOMIC DNA]</scope>
</reference>
<feature type="domain" description="B30.2/SPRY" evidence="10">
    <location>
        <begin position="349"/>
        <end position="544"/>
    </location>
</feature>
<evidence type="ECO:0000256" key="6">
    <source>
        <dbReference type="PROSITE-ProRule" id="PRU00024"/>
    </source>
</evidence>
<dbReference type="GeneID" id="101078677"/>
<dbReference type="PRINTS" id="PR01407">
    <property type="entry name" value="BUTYPHLNCDUF"/>
</dbReference>
<dbReference type="InterPro" id="IPR003613">
    <property type="entry name" value="Ubox_domain"/>
</dbReference>
<dbReference type="Pfam" id="PF25600">
    <property type="entry name" value="TRIM_CC"/>
    <property type="match status" value="1"/>
</dbReference>
<evidence type="ECO:0000256" key="1">
    <source>
        <dbReference type="ARBA" id="ARBA00022588"/>
    </source>
</evidence>
<dbReference type="GO" id="GO:0004842">
    <property type="term" value="F:ubiquitin-protein transferase activity"/>
    <property type="evidence" value="ECO:0007669"/>
    <property type="project" value="InterPro"/>
</dbReference>
<dbReference type="CDD" id="cd16040">
    <property type="entry name" value="SPRY_PRY_SNTX"/>
    <property type="match status" value="1"/>
</dbReference>
<dbReference type="SUPFAM" id="SSF49899">
    <property type="entry name" value="Concanavalin A-like lectins/glucanases"/>
    <property type="match status" value="1"/>
</dbReference>
<dbReference type="InterPro" id="IPR017907">
    <property type="entry name" value="Znf_RING_CS"/>
</dbReference>
<dbReference type="PROSITE" id="PS50188">
    <property type="entry name" value="B302_SPRY"/>
    <property type="match status" value="1"/>
</dbReference>
<keyword evidence="7" id="KW-0175">Coiled coil</keyword>
<keyword evidence="1" id="KW-0399">Innate immunity</keyword>
<dbReference type="InterPro" id="IPR003879">
    <property type="entry name" value="Butyrophylin_SPRY"/>
</dbReference>
<dbReference type="PROSITE" id="PS50089">
    <property type="entry name" value="ZF_RING_2"/>
    <property type="match status" value="1"/>
</dbReference>
<evidence type="ECO:0000259" key="8">
    <source>
        <dbReference type="PROSITE" id="PS50089"/>
    </source>
</evidence>
<evidence type="ECO:0000259" key="9">
    <source>
        <dbReference type="PROSITE" id="PS50119"/>
    </source>
</evidence>
<reference evidence="11" key="2">
    <citation type="submission" date="2025-08" db="UniProtKB">
        <authorList>
            <consortium name="Ensembl"/>
        </authorList>
    </citation>
    <scope>IDENTIFICATION</scope>
</reference>
<dbReference type="SMART" id="SM00504">
    <property type="entry name" value="Ubox"/>
    <property type="match status" value="1"/>
</dbReference>
<dbReference type="SMART" id="SM00589">
    <property type="entry name" value="PRY"/>
    <property type="match status" value="1"/>
</dbReference>
<dbReference type="InParanoid" id="A0A3B5KHD7"/>
<dbReference type="AlphaFoldDB" id="A0A3B5KHD7"/>
<evidence type="ECO:0000256" key="2">
    <source>
        <dbReference type="ARBA" id="ARBA00022723"/>
    </source>
</evidence>
<keyword evidence="5" id="KW-0391">Immunity</keyword>
<dbReference type="InterPro" id="IPR001870">
    <property type="entry name" value="B30.2/SPRY"/>
</dbReference>
<dbReference type="GO" id="GO:0008270">
    <property type="term" value="F:zinc ion binding"/>
    <property type="evidence" value="ECO:0007669"/>
    <property type="project" value="UniProtKB-KW"/>
</dbReference>
<evidence type="ECO:0000313" key="11">
    <source>
        <dbReference type="Ensembl" id="ENSTRUP00000055453.2"/>
    </source>
</evidence>
<dbReference type="InterPro" id="IPR043136">
    <property type="entry name" value="B30.2/SPRY_sf"/>
</dbReference>
<dbReference type="OMA" id="YYEVEWR"/>
<gene>
    <name evidence="11" type="primary">LOC101078677</name>
</gene>
<dbReference type="Pfam" id="PF13445">
    <property type="entry name" value="zf-RING_UBOX"/>
    <property type="match status" value="1"/>
</dbReference>
<dbReference type="GeneTree" id="ENSGT00940000154395"/>
<evidence type="ECO:0000259" key="10">
    <source>
        <dbReference type="PROSITE" id="PS50188"/>
    </source>
</evidence>
<evidence type="ECO:0000256" key="5">
    <source>
        <dbReference type="ARBA" id="ARBA00022859"/>
    </source>
</evidence>
<keyword evidence="12" id="KW-1185">Reference proteome</keyword>
<dbReference type="Gene3D" id="2.60.120.920">
    <property type="match status" value="1"/>
</dbReference>
<dbReference type="PANTHER" id="PTHR25465:SF5">
    <property type="entry name" value="E3 UBIQUITIN_ISG15 LIGASE TRIM25-RELATED"/>
    <property type="match status" value="1"/>
</dbReference>
<dbReference type="PROSITE" id="PS50119">
    <property type="entry name" value="ZF_BBOX"/>
    <property type="match status" value="1"/>
</dbReference>
<dbReference type="GO" id="GO:0005737">
    <property type="term" value="C:cytoplasm"/>
    <property type="evidence" value="ECO:0007669"/>
    <property type="project" value="UniProtKB-ARBA"/>
</dbReference>
<keyword evidence="2" id="KW-0479">Metal-binding</keyword>
<dbReference type="InterPro" id="IPR013083">
    <property type="entry name" value="Znf_RING/FYVE/PHD"/>
</dbReference>
<dbReference type="SMART" id="SM00184">
    <property type="entry name" value="RING"/>
    <property type="match status" value="1"/>
</dbReference>
<dbReference type="InterPro" id="IPR013320">
    <property type="entry name" value="ConA-like_dom_sf"/>
</dbReference>
<dbReference type="RefSeq" id="XP_011620304.2">
    <property type="nucleotide sequence ID" value="XM_011622002.2"/>
</dbReference>
<dbReference type="SUPFAM" id="SSF57845">
    <property type="entry name" value="B-box zinc-binding domain"/>
    <property type="match status" value="1"/>
</dbReference>
<feature type="coiled-coil region" evidence="7">
    <location>
        <begin position="195"/>
        <end position="283"/>
    </location>
</feature>
<keyword evidence="4" id="KW-0862">Zinc</keyword>
<feature type="domain" description="B box-type" evidence="9">
    <location>
        <begin position="147"/>
        <end position="187"/>
    </location>
</feature>
<dbReference type="OrthoDB" id="6270329at2759"/>
<dbReference type="KEGG" id="tru:101078677"/>
<dbReference type="SMART" id="SM00336">
    <property type="entry name" value="BBOX"/>
    <property type="match status" value="1"/>
</dbReference>
<evidence type="ECO:0000256" key="4">
    <source>
        <dbReference type="ARBA" id="ARBA00022833"/>
    </source>
</evidence>
<sequence length="551" mass="62662">MAQKGFELIQGAFCCPICVDLLKDPVLTPCGHSYCKECIKAHWDSETVEGTYSCPLCRQTFPTQPDLLNSIFLATLVEELRIGRDVPADHLYAGPDDLACDICTGRKLRAAHFCLVCLISFCRIHIRPHVESPAYKKHKLVEPSEKLRENICSHHNELRKMFCRTDQQLICYLCSVEEHKGHVTVSAEAETTEKQKELDTGRKTLQERIEVLEEELKVLRAENEAVNRWAGKTAEDVEEILTGMISDVKQKVRSEQEGQLSQLKELQEQVGQEITELKRRDAELKVLSHTEDHIRFLSAYTSLPGLAQATALRRPPGCFEGVTSAVSELRDKLQEVLKQEWTSILPTQVEAPLSEPKIREDFLKHFCQITLDPNTANQWLLLSEDNKSGTLMRTAESYPLHPDRFSDWHQVLSTKILTGCCYWEVEMTGCGICVAVSYKNIRRAWRSPESGFGLNDKSWTLNCYNGIYDFWHNNIRTPVSGPRSSTVGVYLDHNAGSLFFYSVSENTTTLLHRVQTTFTQPLYAGLGFLCYETTAEILTYEGPEEEDEEEE</sequence>
<evidence type="ECO:0000313" key="12">
    <source>
        <dbReference type="Proteomes" id="UP000005226"/>
    </source>
</evidence>
<dbReference type="GO" id="GO:0045087">
    <property type="term" value="P:innate immune response"/>
    <property type="evidence" value="ECO:0007669"/>
    <property type="project" value="UniProtKB-KW"/>
</dbReference>
<dbReference type="SMART" id="SM00449">
    <property type="entry name" value="SPRY"/>
    <property type="match status" value="1"/>
</dbReference>
<name>A0A3B5KHD7_TAKRU</name>
<dbReference type="Ensembl" id="ENSTRUT00000049113.2">
    <property type="protein sequence ID" value="ENSTRUP00000055453.2"/>
    <property type="gene ID" value="ENSTRUG00000025185.2"/>
</dbReference>
<dbReference type="InterPro" id="IPR003877">
    <property type="entry name" value="SPRY_dom"/>
</dbReference>
<dbReference type="SUPFAM" id="SSF57850">
    <property type="entry name" value="RING/U-box"/>
    <property type="match status" value="1"/>
</dbReference>
<dbReference type="Gene3D" id="3.30.160.60">
    <property type="entry name" value="Classic Zinc Finger"/>
    <property type="match status" value="1"/>
</dbReference>
<reference evidence="11" key="3">
    <citation type="submission" date="2025-09" db="UniProtKB">
        <authorList>
            <consortium name="Ensembl"/>
        </authorList>
    </citation>
    <scope>IDENTIFICATION</scope>
</reference>
<dbReference type="GO" id="GO:0016567">
    <property type="term" value="P:protein ubiquitination"/>
    <property type="evidence" value="ECO:0007669"/>
    <property type="project" value="InterPro"/>
</dbReference>
<evidence type="ECO:0000256" key="3">
    <source>
        <dbReference type="ARBA" id="ARBA00022771"/>
    </source>
</evidence>
<evidence type="ECO:0000256" key="7">
    <source>
        <dbReference type="SAM" id="Coils"/>
    </source>
</evidence>
<dbReference type="InterPro" id="IPR027370">
    <property type="entry name" value="Znf-RING_euk"/>
</dbReference>
<dbReference type="Gene3D" id="4.10.830.40">
    <property type="match status" value="1"/>
</dbReference>
<dbReference type="InterPro" id="IPR051051">
    <property type="entry name" value="E3_ubiq-ligase_TRIM/RNF"/>
</dbReference>
<dbReference type="InterPro" id="IPR058030">
    <property type="entry name" value="TRIM8/14/16/25/29/45/65_CC"/>
</dbReference>
<organism evidence="11 12">
    <name type="scientific">Takifugu rubripes</name>
    <name type="common">Japanese pufferfish</name>
    <name type="synonym">Fugu rubripes</name>
    <dbReference type="NCBI Taxonomy" id="31033"/>
    <lineage>
        <taxon>Eukaryota</taxon>
        <taxon>Metazoa</taxon>
        <taxon>Chordata</taxon>
        <taxon>Craniata</taxon>
        <taxon>Vertebrata</taxon>
        <taxon>Euteleostomi</taxon>
        <taxon>Actinopterygii</taxon>
        <taxon>Neopterygii</taxon>
        <taxon>Teleostei</taxon>
        <taxon>Neoteleostei</taxon>
        <taxon>Acanthomorphata</taxon>
        <taxon>Eupercaria</taxon>
        <taxon>Tetraodontiformes</taxon>
        <taxon>Tetradontoidea</taxon>
        <taxon>Tetraodontidae</taxon>
        <taxon>Takifugu</taxon>
    </lineage>
</organism>
<dbReference type="Pfam" id="PF00643">
    <property type="entry name" value="zf-B_box"/>
    <property type="match status" value="1"/>
</dbReference>
<dbReference type="Pfam" id="PF00622">
    <property type="entry name" value="SPRY"/>
    <property type="match status" value="1"/>
</dbReference>
<dbReference type="PANTHER" id="PTHR25465">
    <property type="entry name" value="B-BOX DOMAIN CONTAINING"/>
    <property type="match status" value="1"/>
</dbReference>
<dbReference type="InterPro" id="IPR001841">
    <property type="entry name" value="Znf_RING"/>
</dbReference>
<dbReference type="Proteomes" id="UP000005226">
    <property type="component" value="Chromosome 3"/>
</dbReference>